<organism evidence="17 18">
    <name type="scientific">Komagataeibacter medellinensis (strain NBRC 3288 / BCRC 11682 / LMG 1693 / Kondo 51)</name>
    <name type="common">Gluconacetobacter medellinensis</name>
    <dbReference type="NCBI Taxonomy" id="634177"/>
    <lineage>
        <taxon>Bacteria</taxon>
        <taxon>Pseudomonadati</taxon>
        <taxon>Pseudomonadota</taxon>
        <taxon>Alphaproteobacteria</taxon>
        <taxon>Acetobacterales</taxon>
        <taxon>Acetobacteraceae</taxon>
        <taxon>Komagataeibacter</taxon>
    </lineage>
</organism>
<evidence type="ECO:0000256" key="13">
    <source>
        <dbReference type="ARBA" id="ARBA00032866"/>
    </source>
</evidence>
<evidence type="ECO:0000256" key="4">
    <source>
        <dbReference type="ARBA" id="ARBA00006087"/>
    </source>
</evidence>
<keyword evidence="12 14" id="KW-0173">Coenzyme A biosynthesis</keyword>
<dbReference type="PATRIC" id="fig|634177.7.peg.2763"/>
<evidence type="ECO:0000256" key="3">
    <source>
        <dbReference type="ARBA" id="ARBA00005225"/>
    </source>
</evidence>
<evidence type="ECO:0000256" key="1">
    <source>
        <dbReference type="ARBA" id="ARBA00001206"/>
    </source>
</evidence>
<name>G2I1U9_KOMMN</name>
<feature type="domain" description="Phosphoribulokinase/uridine kinase" evidence="16">
    <location>
        <begin position="178"/>
        <end position="326"/>
    </location>
</feature>
<dbReference type="Pfam" id="PF00485">
    <property type="entry name" value="PRK"/>
    <property type="match status" value="1"/>
</dbReference>
<proteinExistence type="inferred from homology"/>
<dbReference type="STRING" id="634177.GLX_24730"/>
<keyword evidence="9 14" id="KW-0547">Nucleotide-binding</keyword>
<dbReference type="HAMAP" id="MF_00215">
    <property type="entry name" value="Pantothen_kinase_1"/>
    <property type="match status" value="1"/>
</dbReference>
<dbReference type="Gene3D" id="3.40.50.300">
    <property type="entry name" value="P-loop containing nucleotide triphosphate hydrolases"/>
    <property type="match status" value="1"/>
</dbReference>
<dbReference type="InterPro" id="IPR006083">
    <property type="entry name" value="PRK/URK"/>
</dbReference>
<dbReference type="GO" id="GO:0005737">
    <property type="term" value="C:cytoplasm"/>
    <property type="evidence" value="ECO:0007669"/>
    <property type="project" value="UniProtKB-SubCell"/>
</dbReference>
<sequence length="400" mass="45054">MRARACVPFHTTQSRMERCVTIVTSVSGYRKACDLTPLHTLIWGAPVWIGTGDGDTRQKVCASCAGTTAERNKGMENCVLDAARPVLSTHPSPGMVQPYMIFPRPEWAALRANVPQSLGEADIASLRGRNEPVSLEDISEIYLPLSRLLNLHVMASRGLNNMVKSAFMGAPAVTTPFVIGIAGSVGVGKSTFARLLQAVLARWPDHPNVALVTTDGFLHSTRELEARNLMHRKGFPESYDLRQMIAFLGALKAGEHNLRVPVYSHEAYDIVPGRYQIIDQPDILIFEGLNVLQTVSEQPFMASDFFDFSIYLDADTQVIEDWYVKRFMLLQQTAFHKPNSYFQHYADLSPQEAERKARDIWRRINLPNLRQNILPTRERARVIMHKSPSHAIDTVWMRQI</sequence>
<evidence type="ECO:0000256" key="8">
    <source>
        <dbReference type="ARBA" id="ARBA00022679"/>
    </source>
</evidence>
<evidence type="ECO:0000256" key="2">
    <source>
        <dbReference type="ARBA" id="ARBA00004496"/>
    </source>
</evidence>
<evidence type="ECO:0000313" key="18">
    <source>
        <dbReference type="Proteomes" id="UP000009044"/>
    </source>
</evidence>
<dbReference type="NCBIfam" id="TIGR00554">
    <property type="entry name" value="panK_bact"/>
    <property type="match status" value="1"/>
</dbReference>
<comment type="catalytic activity">
    <reaction evidence="1 14 15">
        <text>(R)-pantothenate + ATP = (R)-4'-phosphopantothenate + ADP + H(+)</text>
        <dbReference type="Rhea" id="RHEA:16373"/>
        <dbReference type="ChEBI" id="CHEBI:10986"/>
        <dbReference type="ChEBI" id="CHEBI:15378"/>
        <dbReference type="ChEBI" id="CHEBI:29032"/>
        <dbReference type="ChEBI" id="CHEBI:30616"/>
        <dbReference type="ChEBI" id="CHEBI:456216"/>
        <dbReference type="EC" id="2.7.1.33"/>
    </reaction>
</comment>
<evidence type="ECO:0000256" key="5">
    <source>
        <dbReference type="ARBA" id="ARBA00012102"/>
    </source>
</evidence>
<dbReference type="InterPro" id="IPR027417">
    <property type="entry name" value="P-loop_NTPase"/>
</dbReference>
<dbReference type="Proteomes" id="UP000009044">
    <property type="component" value="Chromosome"/>
</dbReference>
<reference evidence="18" key="1">
    <citation type="journal article" date="2011" name="J. Bacteriol.">
        <title>Complete genome sequence of NBRC 3288, a unique cellulose-nonproducing strain of Gluconacetobacter xylinus isolated from vinegar.</title>
        <authorList>
            <person name="Ogino H."/>
            <person name="Azuma Y."/>
            <person name="Hosoyama A."/>
            <person name="Nakazawa H."/>
            <person name="Matsutani M."/>
            <person name="Hasegawa A."/>
            <person name="Otsuyama K."/>
            <person name="Matsushita K."/>
            <person name="Fujita N."/>
            <person name="Shirai M."/>
        </authorList>
    </citation>
    <scope>NUCLEOTIDE SEQUENCE [LARGE SCALE GENOMIC DNA]</scope>
    <source>
        <strain evidence="18">NBRC 3288 / BCRC 11682 / LMG 1693</strain>
    </source>
</reference>
<dbReference type="GO" id="GO:0015937">
    <property type="term" value="P:coenzyme A biosynthetic process"/>
    <property type="evidence" value="ECO:0007669"/>
    <property type="project" value="UniProtKB-UniRule"/>
</dbReference>
<dbReference type="SUPFAM" id="SSF52540">
    <property type="entry name" value="P-loop containing nucleoside triphosphate hydrolases"/>
    <property type="match status" value="1"/>
</dbReference>
<evidence type="ECO:0000256" key="14">
    <source>
        <dbReference type="HAMAP-Rule" id="MF_00215"/>
    </source>
</evidence>
<dbReference type="EMBL" id="AP012159">
    <property type="protein sequence ID" value="BAK84885.1"/>
    <property type="molecule type" value="Genomic_DNA"/>
</dbReference>
<evidence type="ECO:0000259" key="16">
    <source>
        <dbReference type="Pfam" id="PF00485"/>
    </source>
</evidence>
<keyword evidence="11 14" id="KW-0067">ATP-binding</keyword>
<evidence type="ECO:0000256" key="11">
    <source>
        <dbReference type="ARBA" id="ARBA00022840"/>
    </source>
</evidence>
<keyword evidence="8 14" id="KW-0808">Transferase</keyword>
<dbReference type="KEGG" id="gxy:GLX_24730"/>
<evidence type="ECO:0000256" key="9">
    <source>
        <dbReference type="ARBA" id="ARBA00022741"/>
    </source>
</evidence>
<comment type="subcellular location">
    <subcellularLocation>
        <location evidence="2 14 15">Cytoplasm</location>
    </subcellularLocation>
</comment>
<dbReference type="UniPathway" id="UPA00241">
    <property type="reaction ID" value="UER00352"/>
</dbReference>
<protein>
    <recommendedName>
        <fullName evidence="6 14">Pantothenate kinase</fullName>
        <ecNumber evidence="5 14">2.7.1.33</ecNumber>
    </recommendedName>
    <alternativeName>
        <fullName evidence="13 14">Pantothenic acid kinase</fullName>
    </alternativeName>
</protein>
<dbReference type="HOGENOM" id="CLU_053818_1_1_5"/>
<evidence type="ECO:0000256" key="15">
    <source>
        <dbReference type="RuleBase" id="RU003530"/>
    </source>
</evidence>
<accession>G2I1U9</accession>
<feature type="binding site" evidence="14">
    <location>
        <begin position="183"/>
        <end position="190"/>
    </location>
    <ligand>
        <name>ATP</name>
        <dbReference type="ChEBI" id="CHEBI:30616"/>
    </ligand>
</feature>
<keyword evidence="10 14" id="KW-0418">Kinase</keyword>
<evidence type="ECO:0000256" key="10">
    <source>
        <dbReference type="ARBA" id="ARBA00022777"/>
    </source>
</evidence>
<dbReference type="CDD" id="cd02025">
    <property type="entry name" value="PanK"/>
    <property type="match status" value="1"/>
</dbReference>
<evidence type="ECO:0000256" key="12">
    <source>
        <dbReference type="ARBA" id="ARBA00022993"/>
    </source>
</evidence>
<dbReference type="GO" id="GO:0004594">
    <property type="term" value="F:pantothenate kinase activity"/>
    <property type="evidence" value="ECO:0007669"/>
    <property type="project" value="UniProtKB-UniRule"/>
</dbReference>
<comment type="similarity">
    <text evidence="4 14 15">Belongs to the prokaryotic pantothenate kinase family.</text>
</comment>
<evidence type="ECO:0000256" key="7">
    <source>
        <dbReference type="ARBA" id="ARBA00022490"/>
    </source>
</evidence>
<comment type="pathway">
    <text evidence="3 14 15">Cofactor biosynthesis; coenzyme A biosynthesis; CoA from (R)-pantothenate: step 1/5.</text>
</comment>
<dbReference type="eggNOG" id="COG1072">
    <property type="taxonomic scope" value="Bacteria"/>
</dbReference>
<keyword evidence="7 14" id="KW-0963">Cytoplasm</keyword>
<dbReference type="GO" id="GO:0005524">
    <property type="term" value="F:ATP binding"/>
    <property type="evidence" value="ECO:0007669"/>
    <property type="project" value="UniProtKB-UniRule"/>
</dbReference>
<dbReference type="EC" id="2.7.1.33" evidence="5 14"/>
<dbReference type="PANTHER" id="PTHR10285">
    <property type="entry name" value="URIDINE KINASE"/>
    <property type="match status" value="1"/>
</dbReference>
<gene>
    <name evidence="14" type="primary">coaA</name>
    <name evidence="17" type="ordered locus">GLX_24730</name>
</gene>
<evidence type="ECO:0000256" key="6">
    <source>
        <dbReference type="ARBA" id="ARBA00015080"/>
    </source>
</evidence>
<dbReference type="AlphaFoldDB" id="G2I1U9"/>
<dbReference type="InterPro" id="IPR004566">
    <property type="entry name" value="PanK"/>
</dbReference>
<evidence type="ECO:0000313" key="17">
    <source>
        <dbReference type="EMBL" id="BAK84885.1"/>
    </source>
</evidence>